<proteinExistence type="predicted"/>
<sequence>MKTEEETLEKRFHKALWAISGSDDFVPRVEKGLKKAIHEAYNKGKIGTFKFIDDCTEVFIKEISGQVFCKLCGVEVCPTCGHVHFDTPEMICLDKWHRDKT</sequence>
<protein>
    <submittedName>
        <fullName evidence="1">Uncharacterized protein</fullName>
    </submittedName>
</protein>
<gene>
    <name evidence="1" type="ORF">LCGC14_2957560</name>
</gene>
<accession>A0A0F9A4J9</accession>
<dbReference type="AlphaFoldDB" id="A0A0F9A4J9"/>
<comment type="caution">
    <text evidence="1">The sequence shown here is derived from an EMBL/GenBank/DDBJ whole genome shotgun (WGS) entry which is preliminary data.</text>
</comment>
<name>A0A0F9A4J9_9ZZZZ</name>
<evidence type="ECO:0000313" key="1">
    <source>
        <dbReference type="EMBL" id="KKK67091.1"/>
    </source>
</evidence>
<organism evidence="1">
    <name type="scientific">marine sediment metagenome</name>
    <dbReference type="NCBI Taxonomy" id="412755"/>
    <lineage>
        <taxon>unclassified sequences</taxon>
        <taxon>metagenomes</taxon>
        <taxon>ecological metagenomes</taxon>
    </lineage>
</organism>
<reference evidence="1" key="1">
    <citation type="journal article" date="2015" name="Nature">
        <title>Complex archaea that bridge the gap between prokaryotes and eukaryotes.</title>
        <authorList>
            <person name="Spang A."/>
            <person name="Saw J.H."/>
            <person name="Jorgensen S.L."/>
            <person name="Zaremba-Niedzwiedzka K."/>
            <person name="Martijn J."/>
            <person name="Lind A.E."/>
            <person name="van Eijk R."/>
            <person name="Schleper C."/>
            <person name="Guy L."/>
            <person name="Ettema T.J."/>
        </authorList>
    </citation>
    <scope>NUCLEOTIDE SEQUENCE</scope>
</reference>
<dbReference type="EMBL" id="LAZR01059775">
    <property type="protein sequence ID" value="KKK67091.1"/>
    <property type="molecule type" value="Genomic_DNA"/>
</dbReference>